<dbReference type="Gene3D" id="3.30.160.20">
    <property type="match status" value="1"/>
</dbReference>
<evidence type="ECO:0000256" key="1">
    <source>
        <dbReference type="PROSITE-ProRule" id="PRU00266"/>
    </source>
</evidence>
<proteinExistence type="predicted"/>
<evidence type="ECO:0000259" key="2">
    <source>
        <dbReference type="PROSITE" id="PS50137"/>
    </source>
</evidence>
<dbReference type="SUPFAM" id="SSF54768">
    <property type="entry name" value="dsRNA-binding domain-like"/>
    <property type="match status" value="1"/>
</dbReference>
<gene>
    <name evidence="3" type="ORF">DFH94DRAFT_688868</name>
</gene>
<accession>A0A9P5TCE0</accession>
<dbReference type="Pfam" id="PF00035">
    <property type="entry name" value="dsrm"/>
    <property type="match status" value="1"/>
</dbReference>
<dbReference type="GO" id="GO:0003723">
    <property type="term" value="F:RNA binding"/>
    <property type="evidence" value="ECO:0007669"/>
    <property type="project" value="UniProtKB-UniRule"/>
</dbReference>
<reference evidence="3" key="2">
    <citation type="journal article" date="2020" name="Nat. Commun.">
        <title>Large-scale genome sequencing of mycorrhizal fungi provides insights into the early evolution of symbiotic traits.</title>
        <authorList>
            <person name="Miyauchi S."/>
            <person name="Kiss E."/>
            <person name="Kuo A."/>
            <person name="Drula E."/>
            <person name="Kohler A."/>
            <person name="Sanchez-Garcia M."/>
            <person name="Morin E."/>
            <person name="Andreopoulos B."/>
            <person name="Barry K.W."/>
            <person name="Bonito G."/>
            <person name="Buee M."/>
            <person name="Carver A."/>
            <person name="Chen C."/>
            <person name="Cichocki N."/>
            <person name="Clum A."/>
            <person name="Culley D."/>
            <person name="Crous P.W."/>
            <person name="Fauchery L."/>
            <person name="Girlanda M."/>
            <person name="Hayes R.D."/>
            <person name="Keri Z."/>
            <person name="LaButti K."/>
            <person name="Lipzen A."/>
            <person name="Lombard V."/>
            <person name="Magnuson J."/>
            <person name="Maillard F."/>
            <person name="Murat C."/>
            <person name="Nolan M."/>
            <person name="Ohm R.A."/>
            <person name="Pangilinan J."/>
            <person name="Pereira M.F."/>
            <person name="Perotto S."/>
            <person name="Peter M."/>
            <person name="Pfister S."/>
            <person name="Riley R."/>
            <person name="Sitrit Y."/>
            <person name="Stielow J.B."/>
            <person name="Szollosi G."/>
            <person name="Zifcakova L."/>
            <person name="Stursova M."/>
            <person name="Spatafora J.W."/>
            <person name="Tedersoo L."/>
            <person name="Vaario L.M."/>
            <person name="Yamada A."/>
            <person name="Yan M."/>
            <person name="Wang P."/>
            <person name="Xu J."/>
            <person name="Bruns T."/>
            <person name="Baldrian P."/>
            <person name="Vilgalys R."/>
            <person name="Dunand C."/>
            <person name="Henrissat B."/>
            <person name="Grigoriev I.V."/>
            <person name="Hibbett D."/>
            <person name="Nagy L.G."/>
            <person name="Martin F.M."/>
        </authorList>
    </citation>
    <scope>NUCLEOTIDE SEQUENCE</scope>
    <source>
        <strain evidence="3">Prilba</strain>
    </source>
</reference>
<evidence type="ECO:0000313" key="3">
    <source>
        <dbReference type="EMBL" id="KAF8484443.1"/>
    </source>
</evidence>
<protein>
    <recommendedName>
        <fullName evidence="2">DRBM domain-containing protein</fullName>
    </recommendedName>
</protein>
<feature type="domain" description="DRBM" evidence="2">
    <location>
        <begin position="56"/>
        <end position="128"/>
    </location>
</feature>
<dbReference type="Proteomes" id="UP000759537">
    <property type="component" value="Unassembled WGS sequence"/>
</dbReference>
<evidence type="ECO:0000313" key="4">
    <source>
        <dbReference type="Proteomes" id="UP000759537"/>
    </source>
</evidence>
<sequence>MDRTREQGRLRLGKCRCSWVFIRLVNLLVVPTPLDHYKLFNHNNNSDDDDDMPGPDYPVLLNNLLQRHATGNLAGQFRYVMSTDGPEDNITHIATANFRGVTYAVGSGKSKGAAKAAAAQVVYEDFSRNGVPEA</sequence>
<keyword evidence="1" id="KW-0694">RNA-binding</keyword>
<dbReference type="PROSITE" id="PS50137">
    <property type="entry name" value="DS_RBD"/>
    <property type="match status" value="1"/>
</dbReference>
<comment type="caution">
    <text evidence="3">The sequence shown here is derived from an EMBL/GenBank/DDBJ whole genome shotgun (WGS) entry which is preliminary data.</text>
</comment>
<dbReference type="OrthoDB" id="112668at2759"/>
<dbReference type="InterPro" id="IPR014720">
    <property type="entry name" value="dsRBD_dom"/>
</dbReference>
<name>A0A9P5TCE0_9AGAM</name>
<keyword evidence="4" id="KW-1185">Reference proteome</keyword>
<reference evidence="3" key="1">
    <citation type="submission" date="2019-10" db="EMBL/GenBank/DDBJ databases">
        <authorList>
            <consortium name="DOE Joint Genome Institute"/>
            <person name="Kuo A."/>
            <person name="Miyauchi S."/>
            <person name="Kiss E."/>
            <person name="Drula E."/>
            <person name="Kohler A."/>
            <person name="Sanchez-Garcia M."/>
            <person name="Andreopoulos B."/>
            <person name="Barry K.W."/>
            <person name="Bonito G."/>
            <person name="Buee M."/>
            <person name="Carver A."/>
            <person name="Chen C."/>
            <person name="Cichocki N."/>
            <person name="Clum A."/>
            <person name="Culley D."/>
            <person name="Crous P.W."/>
            <person name="Fauchery L."/>
            <person name="Girlanda M."/>
            <person name="Hayes R."/>
            <person name="Keri Z."/>
            <person name="LaButti K."/>
            <person name="Lipzen A."/>
            <person name="Lombard V."/>
            <person name="Magnuson J."/>
            <person name="Maillard F."/>
            <person name="Morin E."/>
            <person name="Murat C."/>
            <person name="Nolan M."/>
            <person name="Ohm R."/>
            <person name="Pangilinan J."/>
            <person name="Pereira M."/>
            <person name="Perotto S."/>
            <person name="Peter M."/>
            <person name="Riley R."/>
            <person name="Sitrit Y."/>
            <person name="Stielow B."/>
            <person name="Szollosi G."/>
            <person name="Zifcakova L."/>
            <person name="Stursova M."/>
            <person name="Spatafora J.W."/>
            <person name="Tedersoo L."/>
            <person name="Vaario L.-M."/>
            <person name="Yamada A."/>
            <person name="Yan M."/>
            <person name="Wang P."/>
            <person name="Xu J."/>
            <person name="Bruns T."/>
            <person name="Baldrian P."/>
            <person name="Vilgalys R."/>
            <person name="Henrissat B."/>
            <person name="Grigoriev I.V."/>
            <person name="Hibbett D."/>
            <person name="Nagy L.G."/>
            <person name="Martin F.M."/>
        </authorList>
    </citation>
    <scope>NUCLEOTIDE SEQUENCE</scope>
    <source>
        <strain evidence="3">Prilba</strain>
    </source>
</reference>
<dbReference type="AlphaFoldDB" id="A0A9P5TCE0"/>
<organism evidence="3 4">
    <name type="scientific">Russula ochroleuca</name>
    <dbReference type="NCBI Taxonomy" id="152965"/>
    <lineage>
        <taxon>Eukaryota</taxon>
        <taxon>Fungi</taxon>
        <taxon>Dikarya</taxon>
        <taxon>Basidiomycota</taxon>
        <taxon>Agaricomycotina</taxon>
        <taxon>Agaricomycetes</taxon>
        <taxon>Russulales</taxon>
        <taxon>Russulaceae</taxon>
        <taxon>Russula</taxon>
    </lineage>
</organism>
<dbReference type="EMBL" id="WHVB01000003">
    <property type="protein sequence ID" value="KAF8484443.1"/>
    <property type="molecule type" value="Genomic_DNA"/>
</dbReference>